<sequence>MTTSLRIPTAAGFAAAREACTRGECVFGAVRMRRCDSATRPLRRAFSAAAGPRRTKDEAKSAQTDEPPARASSSAFPDFKPRTVYEPSTGVPRSYFIGHHRAALDNMRRVLATVGLVIECRDMRVPLTAWNPLLESSLMGTGVFTDTEGAGSGGGNGGGTGVNSTSLPGLSGPVRSAGRAPLPSATTERTRIVVYTKRDLVVDGKQASDSLSPSHADLRRLAAFHGRDADAVLFMGSDTSKDTKDAVSAKTSRREASKLVAAVRAAAKRHGEQSLTGLRALVVGMPNAGKSTLLNRLRARGMVDANRRSKAAATGAQPGVTRKLGTPVRVLDDAAESDPALRGNGGGVLVMDTPGVFVPYVADPEAMLKLALVGCVREGLVPPVALADYLLFQLNKRNPALYTTLFRMDAPTDDVLALLDTVARRIGKLGRGGVPSHEAAAQHFVTAWRRGKLGAFCLDDLDAASLAAAQELARQGPPLSMNQARKHEKERRKARSAARHNGDAASATTGTGTRGDGGVSAA</sequence>
<organism evidence="5 6">
    <name type="scientific">Sporothrix schenckii 1099-18</name>
    <dbReference type="NCBI Taxonomy" id="1397361"/>
    <lineage>
        <taxon>Eukaryota</taxon>
        <taxon>Fungi</taxon>
        <taxon>Dikarya</taxon>
        <taxon>Ascomycota</taxon>
        <taxon>Pezizomycotina</taxon>
        <taxon>Sordariomycetes</taxon>
        <taxon>Sordariomycetidae</taxon>
        <taxon>Ophiostomatales</taxon>
        <taxon>Ophiostomataceae</taxon>
        <taxon>Sporothrix</taxon>
    </lineage>
</organism>
<dbReference type="AlphaFoldDB" id="A0A0F2M8D2"/>
<reference evidence="5 6" key="2">
    <citation type="journal article" date="2015" name="Eukaryot. Cell">
        <title>Asexual propagation of a virulent clone complex in a human and feline outbreak of sporotrichosis.</title>
        <authorList>
            <person name="Teixeira Mde M."/>
            <person name="Rodrigues A.M."/>
            <person name="Tsui C.K."/>
            <person name="de Almeida L.G."/>
            <person name="Van Diepeningen A.D."/>
            <person name="van den Ende B.G."/>
            <person name="Fernandes G.F."/>
            <person name="Kano R."/>
            <person name="Hamelin R.C."/>
            <person name="Lopes-Bezerra L.M."/>
            <person name="Vasconcelos A.T."/>
            <person name="de Hoog S."/>
            <person name="de Camargo Z.P."/>
            <person name="Felipe M.S."/>
        </authorList>
    </citation>
    <scope>NUCLEOTIDE SEQUENCE [LARGE SCALE GENOMIC DNA]</scope>
    <source>
        <strain evidence="5 6">1099-18</strain>
    </source>
</reference>
<keyword evidence="1" id="KW-0547">Nucleotide-binding</keyword>
<dbReference type="Gene3D" id="3.40.50.300">
    <property type="entry name" value="P-loop containing nucleotide triphosphate hydrolases"/>
    <property type="match status" value="1"/>
</dbReference>
<feature type="compositionally biased region" description="Gly residues" evidence="3">
    <location>
        <begin position="150"/>
        <end position="161"/>
    </location>
</feature>
<dbReference type="Pfam" id="PF01926">
    <property type="entry name" value="MMR_HSR1"/>
    <property type="match status" value="1"/>
</dbReference>
<dbReference type="SUPFAM" id="SSF52540">
    <property type="entry name" value="P-loop containing nucleoside triphosphate hydrolases"/>
    <property type="match status" value="1"/>
</dbReference>
<feature type="region of interest" description="Disordered" evidence="3">
    <location>
        <begin position="46"/>
        <end position="83"/>
    </location>
</feature>
<comment type="caution">
    <text evidence="5">The sequence shown here is derived from an EMBL/GenBank/DDBJ whole genome shotgun (WGS) entry which is preliminary data.</text>
</comment>
<feature type="compositionally biased region" description="Gly residues" evidence="3">
    <location>
        <begin position="512"/>
        <end position="522"/>
    </location>
</feature>
<evidence type="ECO:0000256" key="3">
    <source>
        <dbReference type="SAM" id="MobiDB-lite"/>
    </source>
</evidence>
<gene>
    <name evidence="5" type="ORF">SPSK_09112</name>
</gene>
<dbReference type="PANTHER" id="PTHR45782">
    <property type="entry name" value="MITOCHONDRIAL RIBOSOME-ASSOCIATED GTPASE 1"/>
    <property type="match status" value="1"/>
</dbReference>
<reference evidence="5 6" key="1">
    <citation type="journal article" date="2014" name="BMC Genomics">
        <title>Comparative genomics of the major fungal agents of human and animal Sporotrichosis: Sporothrix schenckii and Sporothrix brasiliensis.</title>
        <authorList>
            <person name="Teixeira M.M."/>
            <person name="de Almeida L.G."/>
            <person name="Kubitschek-Barreira P."/>
            <person name="Alves F.L."/>
            <person name="Kioshima E.S."/>
            <person name="Abadio A.K."/>
            <person name="Fernandes L."/>
            <person name="Derengowski L.S."/>
            <person name="Ferreira K.S."/>
            <person name="Souza R.C."/>
            <person name="Ruiz J.C."/>
            <person name="de Andrade N.C."/>
            <person name="Paes H.C."/>
            <person name="Nicola A.M."/>
            <person name="Albuquerque P."/>
            <person name="Gerber A.L."/>
            <person name="Martins V.P."/>
            <person name="Peconick L.D."/>
            <person name="Neto A.V."/>
            <person name="Chaucanez C.B."/>
            <person name="Silva P.A."/>
            <person name="Cunha O.L."/>
            <person name="de Oliveira F.F."/>
            <person name="dos Santos T.C."/>
            <person name="Barros A.L."/>
            <person name="Soares M.A."/>
            <person name="de Oliveira L.M."/>
            <person name="Marini M.M."/>
            <person name="Villalobos-Duno H."/>
            <person name="Cunha M.M."/>
            <person name="de Hoog S."/>
            <person name="da Silveira J.F."/>
            <person name="Henrissat B."/>
            <person name="Nino-Vega G.A."/>
            <person name="Cisalpino P.S."/>
            <person name="Mora-Montes H.M."/>
            <person name="Almeida S.R."/>
            <person name="Stajich J.E."/>
            <person name="Lopes-Bezerra L.M."/>
            <person name="Vasconcelos A.T."/>
            <person name="Felipe M.S."/>
        </authorList>
    </citation>
    <scope>NUCLEOTIDE SEQUENCE [LARGE SCALE GENOMIC DNA]</scope>
    <source>
        <strain evidence="5 6">1099-18</strain>
    </source>
</reference>
<dbReference type="InterPro" id="IPR023179">
    <property type="entry name" value="GTP-bd_ortho_bundle_sf"/>
</dbReference>
<evidence type="ECO:0000259" key="4">
    <source>
        <dbReference type="Pfam" id="PF01926"/>
    </source>
</evidence>
<feature type="compositionally biased region" description="Basic residues" evidence="3">
    <location>
        <begin position="484"/>
        <end position="498"/>
    </location>
</feature>
<dbReference type="GeneID" id="27670968"/>
<dbReference type="GO" id="GO:0032543">
    <property type="term" value="P:mitochondrial translation"/>
    <property type="evidence" value="ECO:0007669"/>
    <property type="project" value="TreeGrafter"/>
</dbReference>
<feature type="region of interest" description="Disordered" evidence="3">
    <location>
        <begin position="145"/>
        <end position="186"/>
    </location>
</feature>
<dbReference type="GO" id="GO:0005525">
    <property type="term" value="F:GTP binding"/>
    <property type="evidence" value="ECO:0007669"/>
    <property type="project" value="UniProtKB-KW"/>
</dbReference>
<feature type="region of interest" description="Disordered" evidence="3">
    <location>
        <begin position="474"/>
        <end position="522"/>
    </location>
</feature>
<evidence type="ECO:0000256" key="2">
    <source>
        <dbReference type="ARBA" id="ARBA00023134"/>
    </source>
</evidence>
<name>A0A0F2M8D2_SPOSC</name>
<dbReference type="RefSeq" id="XP_016588035.1">
    <property type="nucleotide sequence ID" value="XM_016735691.1"/>
</dbReference>
<dbReference type="Proteomes" id="UP000033710">
    <property type="component" value="Unassembled WGS sequence"/>
</dbReference>
<dbReference type="VEuPathDB" id="FungiDB:SPSK_09112"/>
<dbReference type="KEGG" id="ssck:SPSK_09112"/>
<dbReference type="InterPro" id="IPR006073">
    <property type="entry name" value="GTP-bd"/>
</dbReference>
<dbReference type="GO" id="GO:0005739">
    <property type="term" value="C:mitochondrion"/>
    <property type="evidence" value="ECO:0007669"/>
    <property type="project" value="TreeGrafter"/>
</dbReference>
<accession>A0A0F2M8D2</accession>
<evidence type="ECO:0000313" key="5">
    <source>
        <dbReference type="EMBL" id="KJR85359.1"/>
    </source>
</evidence>
<dbReference type="InterPro" id="IPR027417">
    <property type="entry name" value="P-loop_NTPase"/>
</dbReference>
<keyword evidence="2" id="KW-0342">GTP-binding</keyword>
<dbReference type="Gene3D" id="1.10.1580.10">
    <property type="match status" value="1"/>
</dbReference>
<evidence type="ECO:0000256" key="1">
    <source>
        <dbReference type="ARBA" id="ARBA00022741"/>
    </source>
</evidence>
<feature type="domain" description="G" evidence="4">
    <location>
        <begin position="280"/>
        <end position="357"/>
    </location>
</feature>
<dbReference type="GO" id="GO:0003924">
    <property type="term" value="F:GTPase activity"/>
    <property type="evidence" value="ECO:0007669"/>
    <property type="project" value="TreeGrafter"/>
</dbReference>
<dbReference type="OrthoDB" id="269151at2759"/>
<evidence type="ECO:0000313" key="6">
    <source>
        <dbReference type="Proteomes" id="UP000033710"/>
    </source>
</evidence>
<proteinExistence type="predicted"/>
<dbReference type="PANTHER" id="PTHR45782:SF4">
    <property type="entry name" value="MITOCHONDRIAL RIBOSOME-ASSOCIATED GTPASE 1"/>
    <property type="match status" value="1"/>
</dbReference>
<dbReference type="EMBL" id="AXCR01000007">
    <property type="protein sequence ID" value="KJR85359.1"/>
    <property type="molecule type" value="Genomic_DNA"/>
</dbReference>
<protein>
    <submittedName>
        <fullName evidence="5">Mitochondrial GTPase (YlqF)</fullName>
    </submittedName>
</protein>